<organism evidence="2 3">
    <name type="scientific">Actinomadura parmotrematis</name>
    <dbReference type="NCBI Taxonomy" id="2864039"/>
    <lineage>
        <taxon>Bacteria</taxon>
        <taxon>Bacillati</taxon>
        <taxon>Actinomycetota</taxon>
        <taxon>Actinomycetes</taxon>
        <taxon>Streptosporangiales</taxon>
        <taxon>Thermomonosporaceae</taxon>
        <taxon>Actinomadura</taxon>
    </lineage>
</organism>
<dbReference type="Pfam" id="PF00144">
    <property type="entry name" value="Beta-lactamase"/>
    <property type="match status" value="1"/>
</dbReference>
<sequence length="358" mass="38341">MNVPGPVTLYGLLTTAPSQAGKLYPARTVPASARPAPLPVKQGRPPATVPWKGGRIAVTDFLARTHTASFLVVHDGAITYEWYRKGVRPTDRTASWSVAKSLVSLMVGQAIADRKLSEDDKVVALLPELRTGGTSFDDVTVRHLLDMTAGIGVSENYSQAWPFTGTARMYLTKDLPGFVKDHRGMETEPGAAASYRSVDTELLGLILARVEGKPLAALLSERLWNPVGAQDAATWNLDHGGGAEKAFCCVNATPRDFAKIGQLVLDGGRGIVPAAWIKRISTPAPKEVDGWKYSAQWWRPSADAISALGVYGQYVYVHPASKTVIVKFSDHGTEQDERETFAALRAVATGATGATGSG</sequence>
<reference evidence="2 3" key="1">
    <citation type="submission" date="2021-07" db="EMBL/GenBank/DDBJ databases">
        <title>Actinomadura sp. PM05-2 isolated from lichen.</title>
        <authorList>
            <person name="Somphong A."/>
            <person name="Phongsopitanun W."/>
            <person name="Tanasupawat S."/>
            <person name="Peongsungnone V."/>
        </authorList>
    </citation>
    <scope>NUCLEOTIDE SEQUENCE [LARGE SCALE GENOMIC DNA]</scope>
    <source>
        <strain evidence="2 3">PM05-2</strain>
    </source>
</reference>
<proteinExistence type="predicted"/>
<dbReference type="PANTHER" id="PTHR43283:SF7">
    <property type="entry name" value="BETA-LACTAMASE-RELATED DOMAIN-CONTAINING PROTEIN"/>
    <property type="match status" value="1"/>
</dbReference>
<protein>
    <submittedName>
        <fullName evidence="2">Beta-lactamase family protein</fullName>
    </submittedName>
</protein>
<dbReference type="InterPro" id="IPR012338">
    <property type="entry name" value="Beta-lactam/transpept-like"/>
</dbReference>
<dbReference type="Proteomes" id="UP000774570">
    <property type="component" value="Unassembled WGS sequence"/>
</dbReference>
<accession>A0ABS7FVJ4</accession>
<keyword evidence="3" id="KW-1185">Reference proteome</keyword>
<evidence type="ECO:0000313" key="3">
    <source>
        <dbReference type="Proteomes" id="UP000774570"/>
    </source>
</evidence>
<name>A0ABS7FVJ4_9ACTN</name>
<dbReference type="PANTHER" id="PTHR43283">
    <property type="entry name" value="BETA-LACTAMASE-RELATED"/>
    <property type="match status" value="1"/>
</dbReference>
<gene>
    <name evidence="2" type="ORF">K1Y72_18355</name>
</gene>
<feature type="domain" description="Beta-lactamase-related" evidence="1">
    <location>
        <begin position="60"/>
        <end position="346"/>
    </location>
</feature>
<dbReference type="SUPFAM" id="SSF56601">
    <property type="entry name" value="beta-lactamase/transpeptidase-like"/>
    <property type="match status" value="1"/>
</dbReference>
<evidence type="ECO:0000313" key="2">
    <source>
        <dbReference type="EMBL" id="MBW8484351.1"/>
    </source>
</evidence>
<dbReference type="Gene3D" id="3.40.710.10">
    <property type="entry name" value="DD-peptidase/beta-lactamase superfamily"/>
    <property type="match status" value="1"/>
</dbReference>
<comment type="caution">
    <text evidence="2">The sequence shown here is derived from an EMBL/GenBank/DDBJ whole genome shotgun (WGS) entry which is preliminary data.</text>
</comment>
<dbReference type="InterPro" id="IPR050789">
    <property type="entry name" value="Diverse_Enzym_Activities"/>
</dbReference>
<dbReference type="InterPro" id="IPR001466">
    <property type="entry name" value="Beta-lactam-related"/>
</dbReference>
<evidence type="ECO:0000259" key="1">
    <source>
        <dbReference type="Pfam" id="PF00144"/>
    </source>
</evidence>
<dbReference type="EMBL" id="JAIBOA010000011">
    <property type="protein sequence ID" value="MBW8484351.1"/>
    <property type="molecule type" value="Genomic_DNA"/>
</dbReference>